<dbReference type="AlphaFoldDB" id="A0A1I2QM39"/>
<organism evidence="1 2">
    <name type="scientific">Desulfotruncus arcticus DSM 17038</name>
    <dbReference type="NCBI Taxonomy" id="1121424"/>
    <lineage>
        <taxon>Bacteria</taxon>
        <taxon>Bacillati</taxon>
        <taxon>Bacillota</taxon>
        <taxon>Clostridia</taxon>
        <taxon>Eubacteriales</taxon>
        <taxon>Desulfallaceae</taxon>
        <taxon>Desulfotruncus</taxon>
    </lineage>
</organism>
<dbReference type="EMBL" id="FOOX01000003">
    <property type="protein sequence ID" value="SFG29040.1"/>
    <property type="molecule type" value="Genomic_DNA"/>
</dbReference>
<name>A0A1I2QM39_9FIRM</name>
<dbReference type="RefSeq" id="WP_165613405.1">
    <property type="nucleotide sequence ID" value="NZ_FOOX01000003.1"/>
</dbReference>
<proteinExistence type="predicted"/>
<reference evidence="2" key="1">
    <citation type="submission" date="2016-10" db="EMBL/GenBank/DDBJ databases">
        <authorList>
            <person name="Varghese N."/>
            <person name="Submissions S."/>
        </authorList>
    </citation>
    <scope>NUCLEOTIDE SEQUENCE [LARGE SCALE GENOMIC DNA]</scope>
    <source>
        <strain evidence="2">DSM 17038</strain>
    </source>
</reference>
<evidence type="ECO:0000313" key="1">
    <source>
        <dbReference type="EMBL" id="SFG29040.1"/>
    </source>
</evidence>
<protein>
    <submittedName>
        <fullName evidence="1">Uncharacterized protein</fullName>
    </submittedName>
</protein>
<evidence type="ECO:0000313" key="2">
    <source>
        <dbReference type="Proteomes" id="UP000199337"/>
    </source>
</evidence>
<dbReference type="STRING" id="341036.SAMN05660649_01292"/>
<keyword evidence="2" id="KW-1185">Reference proteome</keyword>
<dbReference type="Proteomes" id="UP000199337">
    <property type="component" value="Unassembled WGS sequence"/>
</dbReference>
<gene>
    <name evidence="1" type="ORF">SAMN05660649_01292</name>
</gene>
<sequence length="53" mass="6014">MPVKLLTIGFGLCIWVLSMLILPNSVAASGEEAVHAYNQHDLYYEWDYPNKSD</sequence>
<accession>A0A1I2QM39</accession>